<proteinExistence type="predicted"/>
<organism evidence="2 3">
    <name type="scientific">Clostridium oceanicum</name>
    <dbReference type="NCBI Taxonomy" id="1543"/>
    <lineage>
        <taxon>Bacteria</taxon>
        <taxon>Bacillati</taxon>
        <taxon>Bacillota</taxon>
        <taxon>Clostridia</taxon>
        <taxon>Eubacteriales</taxon>
        <taxon>Clostridiaceae</taxon>
        <taxon>Clostridium</taxon>
    </lineage>
</organism>
<evidence type="ECO:0008006" key="4">
    <source>
        <dbReference type="Google" id="ProtNLM"/>
    </source>
</evidence>
<evidence type="ECO:0000313" key="2">
    <source>
        <dbReference type="EMBL" id="GAA0745578.1"/>
    </source>
</evidence>
<evidence type="ECO:0000256" key="1">
    <source>
        <dbReference type="SAM" id="Phobius"/>
    </source>
</evidence>
<feature type="transmembrane region" description="Helical" evidence="1">
    <location>
        <begin position="17"/>
        <end position="35"/>
    </location>
</feature>
<reference evidence="2 3" key="1">
    <citation type="journal article" date="2019" name="Int. J. Syst. Evol. Microbiol.">
        <title>The Global Catalogue of Microorganisms (GCM) 10K type strain sequencing project: providing services to taxonomists for standard genome sequencing and annotation.</title>
        <authorList>
            <consortium name="The Broad Institute Genomics Platform"/>
            <consortium name="The Broad Institute Genome Sequencing Center for Infectious Disease"/>
            <person name="Wu L."/>
            <person name="Ma J."/>
        </authorList>
    </citation>
    <scope>NUCLEOTIDE SEQUENCE [LARGE SCALE GENOMIC DNA]</scope>
    <source>
        <strain evidence="2 3">JCM 1407</strain>
    </source>
</reference>
<feature type="transmembrane region" description="Helical" evidence="1">
    <location>
        <begin position="41"/>
        <end position="59"/>
    </location>
</feature>
<keyword evidence="1" id="KW-0812">Transmembrane</keyword>
<gene>
    <name evidence="2" type="ORF">GCM10008906_32120</name>
</gene>
<feature type="transmembrane region" description="Helical" evidence="1">
    <location>
        <begin position="186"/>
        <end position="207"/>
    </location>
</feature>
<protein>
    <recommendedName>
        <fullName evidence="4">ABC-2 family transporter protein</fullName>
    </recommendedName>
</protein>
<keyword evidence="1" id="KW-0472">Membrane</keyword>
<dbReference type="RefSeq" id="WP_343763213.1">
    <property type="nucleotide sequence ID" value="NZ_BAAACG010000016.1"/>
</dbReference>
<keyword evidence="1" id="KW-1133">Transmembrane helix</keyword>
<keyword evidence="3" id="KW-1185">Reference proteome</keyword>
<feature type="transmembrane region" description="Helical" evidence="1">
    <location>
        <begin position="149"/>
        <end position="166"/>
    </location>
</feature>
<accession>A0ABN1JS10</accession>
<name>A0ABN1JS10_9CLOT</name>
<feature type="transmembrane region" description="Helical" evidence="1">
    <location>
        <begin position="117"/>
        <end position="137"/>
    </location>
</feature>
<feature type="transmembrane region" description="Helical" evidence="1">
    <location>
        <begin position="85"/>
        <end position="105"/>
    </location>
</feature>
<sequence length="614" mass="72413">MNSLLKIKYSIKTKNKFLIVSIGLYYITCIFLILFADLWEFVKLTAVLIPIVLCTNVLSEEYDNKREGMIIPNGTPLYKIVFSRYFIYFFLSKLMIASLFFIGWFTKYYTGMFVKDFIIVFFYSLFLTLLGLLVSNITKDTIKGYSISIGYFIFQLVVGNFIFGKYCPLIASSFNLSLKEHIIKSNLYFMIGISIILFFINLLYICSEKKIKKIVFKILALSLSIFIIVIFENKYSSYNRSVSVSKVLTKNQKPVYIIDETDKNLLLYCKNKNINFIKENKLNLEKYKDKNIVVISKYNSDLANNIKDALKLNINLDKRDLMIDKNGIYNANSYRILLQNPLNKENKILFIQRRVFNDKDLDRLLNEKQGGFIAVKDGLVLANAVYDTENINTTNFFEKINIVDNNGWFIKKNTKTQLLYRSLETRDVNYLFSSWNNIKNIIDKNFKNTNSNKQFQVYFRENVTDLKKNFIPLKIEMLLDLEKERDYKVNECFYKGYLEEKGFKFISDERLKEGWIDFINETIIYPQLTNDSKFGDHYIQTIKDKTKKGEVYTKENNQYFAGKILSSIKDKNKRLDFISEIMNRKCETKNSDIEKIYSKYVDKEIAKNNMKYFK</sequence>
<feature type="transmembrane region" description="Helical" evidence="1">
    <location>
        <begin position="214"/>
        <end position="231"/>
    </location>
</feature>
<dbReference type="EMBL" id="BAAACG010000016">
    <property type="protein sequence ID" value="GAA0745578.1"/>
    <property type="molecule type" value="Genomic_DNA"/>
</dbReference>
<dbReference type="Proteomes" id="UP001501510">
    <property type="component" value="Unassembled WGS sequence"/>
</dbReference>
<comment type="caution">
    <text evidence="2">The sequence shown here is derived from an EMBL/GenBank/DDBJ whole genome shotgun (WGS) entry which is preliminary data.</text>
</comment>
<evidence type="ECO:0000313" key="3">
    <source>
        <dbReference type="Proteomes" id="UP001501510"/>
    </source>
</evidence>